<keyword evidence="1" id="KW-0863">Zinc-finger</keyword>
<evidence type="ECO:0000313" key="3">
    <source>
        <dbReference type="EMBL" id="KAJ8895183.1"/>
    </source>
</evidence>
<dbReference type="InterPro" id="IPR013087">
    <property type="entry name" value="Znf_C2H2_type"/>
</dbReference>
<name>A0ABQ9IEU0_9NEOP</name>
<reference evidence="3 4" key="1">
    <citation type="submission" date="2023-02" db="EMBL/GenBank/DDBJ databases">
        <title>LHISI_Scaffold_Assembly.</title>
        <authorList>
            <person name="Stuart O.P."/>
            <person name="Cleave R."/>
            <person name="Magrath M.J.L."/>
            <person name="Mikheyev A.S."/>
        </authorList>
    </citation>
    <scope>NUCLEOTIDE SEQUENCE [LARGE SCALE GENOMIC DNA]</scope>
    <source>
        <strain evidence="3">Daus_M_001</strain>
        <tissue evidence="3">Leg muscle</tissue>
    </source>
</reference>
<dbReference type="Proteomes" id="UP001159363">
    <property type="component" value="Chromosome 1"/>
</dbReference>
<evidence type="ECO:0000256" key="1">
    <source>
        <dbReference type="PROSITE-ProRule" id="PRU00042"/>
    </source>
</evidence>
<keyword evidence="1" id="KW-0479">Metal-binding</keyword>
<protein>
    <recommendedName>
        <fullName evidence="2">C2H2-type domain-containing protein</fullName>
    </recommendedName>
</protein>
<feature type="domain" description="C2H2-type" evidence="2">
    <location>
        <begin position="56"/>
        <end position="84"/>
    </location>
</feature>
<comment type="caution">
    <text evidence="3">The sequence shown here is derived from an EMBL/GenBank/DDBJ whole genome shotgun (WGS) entry which is preliminary data.</text>
</comment>
<evidence type="ECO:0000259" key="2">
    <source>
        <dbReference type="PROSITE" id="PS50157"/>
    </source>
</evidence>
<keyword evidence="1" id="KW-0862">Zinc</keyword>
<proteinExistence type="predicted"/>
<gene>
    <name evidence="3" type="ORF">PR048_000508</name>
</gene>
<evidence type="ECO:0000313" key="4">
    <source>
        <dbReference type="Proteomes" id="UP001159363"/>
    </source>
</evidence>
<keyword evidence="4" id="KW-1185">Reference proteome</keyword>
<dbReference type="PROSITE" id="PS50157">
    <property type="entry name" value="ZINC_FINGER_C2H2_2"/>
    <property type="match status" value="1"/>
</dbReference>
<dbReference type="EMBL" id="JARBHB010000001">
    <property type="protein sequence ID" value="KAJ8895183.1"/>
    <property type="molecule type" value="Genomic_DNA"/>
</dbReference>
<accession>A0ABQ9IEU0</accession>
<organism evidence="3 4">
    <name type="scientific">Dryococelus australis</name>
    <dbReference type="NCBI Taxonomy" id="614101"/>
    <lineage>
        <taxon>Eukaryota</taxon>
        <taxon>Metazoa</taxon>
        <taxon>Ecdysozoa</taxon>
        <taxon>Arthropoda</taxon>
        <taxon>Hexapoda</taxon>
        <taxon>Insecta</taxon>
        <taxon>Pterygota</taxon>
        <taxon>Neoptera</taxon>
        <taxon>Polyneoptera</taxon>
        <taxon>Phasmatodea</taxon>
        <taxon>Verophasmatodea</taxon>
        <taxon>Anareolatae</taxon>
        <taxon>Phasmatidae</taxon>
        <taxon>Eurycanthinae</taxon>
        <taxon>Dryococelus</taxon>
    </lineage>
</organism>
<sequence length="318" mass="35155">MEQHQNVRVRDISQKTCQPFASLDLILTCKNLGAAPLGIIIWFALVGGYEATEDRYRCVPCGKILTSQQRLRRHIQNVHTRPTKIPGSGGVVVRLSASHLGEVGSIPGRVTPRFLHVGIMPGDAAGRQVFVSSSYFGHRLFDNCNITTYTVTGDILAAMMHKSCCLPISAPQQTDLQHCGFHEANQLLASIPVIRTGRKRDWNQMAPHTITPGARAGYQCGSVGSSTKSALQNIPGMFYRFESGHCAGQSISGALLSYCSLKRFAKTEQATELVLHYQSTYQDIFGPEHLTAYTVLCARHPSCWYHIILFLRPPEDQE</sequence>
<dbReference type="PROSITE" id="PS00028">
    <property type="entry name" value="ZINC_FINGER_C2H2_1"/>
    <property type="match status" value="1"/>
</dbReference>